<organism evidence="1">
    <name type="scientific">Homo sapiens</name>
    <name type="common">Human</name>
    <dbReference type="NCBI Taxonomy" id="9606"/>
    <lineage>
        <taxon>Eukaryota</taxon>
        <taxon>Metazoa</taxon>
        <taxon>Chordata</taxon>
        <taxon>Craniata</taxon>
        <taxon>Vertebrata</taxon>
        <taxon>Euteleostomi</taxon>
        <taxon>Mammalia</taxon>
        <taxon>Eutheria</taxon>
        <taxon>Euarchontoglires</taxon>
        <taxon>Primates</taxon>
        <taxon>Haplorrhini</taxon>
        <taxon>Catarrhini</taxon>
        <taxon>Hominidae</taxon>
        <taxon>Homo</taxon>
    </lineage>
</organism>
<dbReference type="AlphaFoldDB" id="L0R6I3"/>
<evidence type="ECO:0000313" key="1">
    <source>
        <dbReference type="EMBL" id="CCO13750.1"/>
    </source>
</evidence>
<sequence>MKKLWGVGEVRGAGREIIGKIPILYDGGKKVIFKLAGPEFTF</sequence>
<dbReference type="ChiTaRS" id="ITGA2">
    <property type="organism name" value="human"/>
</dbReference>
<dbReference type="EMBL" id="HF548039">
    <property type="protein sequence ID" value="CCO13750.1"/>
    <property type="molecule type" value="Genomic_DNA"/>
</dbReference>
<protein>
    <submittedName>
        <fullName evidence="1">Alternative protein ITGA2</fullName>
    </submittedName>
</protein>
<reference evidence="1" key="1">
    <citation type="submission" date="2012-10" db="EMBL/GenBank/DDBJ databases">
        <title>Direct identification of alternative open reading frame translation products in human.</title>
        <authorList>
            <person name="Vanderperre B."/>
            <person name="Lucier J.-F."/>
            <person name="Motard J."/>
            <person name="Tremblay G."/>
            <person name="Vanderperre S."/>
            <person name="Wisztorski M."/>
            <person name="Salzet M."/>
            <person name="Boisvert F.-M."/>
            <person name="Roucou X."/>
        </authorList>
    </citation>
    <scope>NUCLEOTIDE SEQUENCE</scope>
</reference>
<gene>
    <name evidence="1" type="primary">ITGA2</name>
</gene>
<name>L0R6I3_HUMAN</name>
<dbReference type="OrthoDB" id="5317514at2759"/>
<accession>L0R6I3</accession>
<proteinExistence type="predicted"/>